<proteinExistence type="predicted"/>
<keyword evidence="2" id="KW-1185">Reference proteome</keyword>
<dbReference type="STRING" id="1314785.A0A165EEQ7"/>
<dbReference type="AlphaFoldDB" id="A0A165EEQ7"/>
<protein>
    <submittedName>
        <fullName evidence="1">Uncharacterized protein</fullName>
    </submittedName>
</protein>
<sequence>MSCSEDPPYYVLVAHSSPLSNPAPTSSSLSHPVIEYHYADDSPRALLPHYPGEHVLVIDYDPNRGSSPTVKSLSADVAVTGLRITDAPGADELNRNNKMYILETTAVPEERVEENDCQSPQAVLTRFKQRNAILRRALEYPECLDDTQPSTTMNEER</sequence>
<dbReference type="OrthoDB" id="3192267at2759"/>
<dbReference type="RefSeq" id="XP_040764633.1">
    <property type="nucleotide sequence ID" value="XM_040914417.1"/>
</dbReference>
<dbReference type="Proteomes" id="UP000076871">
    <property type="component" value="Unassembled WGS sequence"/>
</dbReference>
<name>A0A165EEQ7_9APHY</name>
<reference evidence="1 2" key="1">
    <citation type="journal article" date="2016" name="Mol. Biol. Evol.">
        <title>Comparative Genomics of Early-Diverging Mushroom-Forming Fungi Provides Insights into the Origins of Lignocellulose Decay Capabilities.</title>
        <authorList>
            <person name="Nagy L.G."/>
            <person name="Riley R."/>
            <person name="Tritt A."/>
            <person name="Adam C."/>
            <person name="Daum C."/>
            <person name="Floudas D."/>
            <person name="Sun H."/>
            <person name="Yadav J.S."/>
            <person name="Pangilinan J."/>
            <person name="Larsson K.H."/>
            <person name="Matsuura K."/>
            <person name="Barry K."/>
            <person name="Labutti K."/>
            <person name="Kuo R."/>
            <person name="Ohm R.A."/>
            <person name="Bhattacharya S.S."/>
            <person name="Shirouzu T."/>
            <person name="Yoshinaga Y."/>
            <person name="Martin F.M."/>
            <person name="Grigoriev I.V."/>
            <person name="Hibbett D.S."/>
        </authorList>
    </citation>
    <scope>NUCLEOTIDE SEQUENCE [LARGE SCALE GENOMIC DNA]</scope>
    <source>
        <strain evidence="1 2">93-53</strain>
    </source>
</reference>
<evidence type="ECO:0000313" key="2">
    <source>
        <dbReference type="Proteomes" id="UP000076871"/>
    </source>
</evidence>
<feature type="non-terminal residue" evidence="1">
    <location>
        <position position="1"/>
    </location>
</feature>
<evidence type="ECO:0000313" key="1">
    <source>
        <dbReference type="EMBL" id="KZT06893.1"/>
    </source>
</evidence>
<gene>
    <name evidence="1" type="ORF">LAESUDRAFT_812554</name>
</gene>
<dbReference type="InParanoid" id="A0A165EEQ7"/>
<dbReference type="GeneID" id="63831444"/>
<accession>A0A165EEQ7</accession>
<dbReference type="EMBL" id="KV427622">
    <property type="protein sequence ID" value="KZT06893.1"/>
    <property type="molecule type" value="Genomic_DNA"/>
</dbReference>
<organism evidence="1 2">
    <name type="scientific">Laetiporus sulphureus 93-53</name>
    <dbReference type="NCBI Taxonomy" id="1314785"/>
    <lineage>
        <taxon>Eukaryota</taxon>
        <taxon>Fungi</taxon>
        <taxon>Dikarya</taxon>
        <taxon>Basidiomycota</taxon>
        <taxon>Agaricomycotina</taxon>
        <taxon>Agaricomycetes</taxon>
        <taxon>Polyporales</taxon>
        <taxon>Laetiporus</taxon>
    </lineage>
</organism>